<gene>
    <name evidence="1" type="ORF">I7I53_02528</name>
</gene>
<reference evidence="1" key="1">
    <citation type="submission" date="2021-01" db="EMBL/GenBank/DDBJ databases">
        <title>Chromosome-level genome assembly of a human fungal pathogen reveals clustering of transcriptionally co-regulated genes.</title>
        <authorList>
            <person name="Voorhies M."/>
            <person name="Cohen S."/>
            <person name="Shea T.P."/>
            <person name="Petrus S."/>
            <person name="Munoz J.F."/>
            <person name="Poplawski S."/>
            <person name="Goldman W.E."/>
            <person name="Michael T."/>
            <person name="Cuomo C.A."/>
            <person name="Sil A."/>
            <person name="Beyhan S."/>
        </authorList>
    </citation>
    <scope>NUCLEOTIDE SEQUENCE</scope>
    <source>
        <strain evidence="1">H88</strain>
    </source>
</reference>
<dbReference type="EMBL" id="CP069105">
    <property type="protein sequence ID" value="QSS54839.1"/>
    <property type="molecule type" value="Genomic_DNA"/>
</dbReference>
<dbReference type="Proteomes" id="UP000663419">
    <property type="component" value="Chromosome 4"/>
</dbReference>
<accession>A0A8A1LLI0</accession>
<name>A0A8A1LLI0_AJEC8</name>
<dbReference type="VEuPathDB" id="FungiDB:I7I53_02528"/>
<protein>
    <submittedName>
        <fullName evidence="1">Uncharacterized protein</fullName>
    </submittedName>
</protein>
<proteinExistence type="predicted"/>
<evidence type="ECO:0000313" key="2">
    <source>
        <dbReference type="Proteomes" id="UP000663419"/>
    </source>
</evidence>
<evidence type="ECO:0000313" key="1">
    <source>
        <dbReference type="EMBL" id="QSS54839.1"/>
    </source>
</evidence>
<dbReference type="AlphaFoldDB" id="A0A8A1LLI0"/>
<organism evidence="1 2">
    <name type="scientific">Ajellomyces capsulatus (strain H88)</name>
    <name type="common">Darling's disease fungus</name>
    <name type="synonym">Histoplasma capsulatum</name>
    <dbReference type="NCBI Taxonomy" id="544711"/>
    <lineage>
        <taxon>Eukaryota</taxon>
        <taxon>Fungi</taxon>
        <taxon>Dikarya</taxon>
        <taxon>Ascomycota</taxon>
        <taxon>Pezizomycotina</taxon>
        <taxon>Eurotiomycetes</taxon>
        <taxon>Eurotiomycetidae</taxon>
        <taxon>Onygenales</taxon>
        <taxon>Ajellomycetaceae</taxon>
        <taxon>Histoplasma</taxon>
    </lineage>
</organism>
<sequence length="485" mass="54409">MSLSQTTTQDEQNKAVIALAEGFDTLIELIQKLVWQERELSNRLQFAYDEYLNLASQLTSCSASKAEIAEMISPMPFQPSNYDASADHTRWIYDGQQAGYITPSELEVIAKGLEAYRILADKLVTQNEYNQNNNTYPPMVHAKASCPLEHGSTAKNVQDLRSQDLDPIKAETLQDTPSPLMQDAAPRCPIRYLDDHSPEEVAKYFQKNKHRIPRSHTICIQRYQRDAKSIRQLDEKYGDMVNMIKGLSLYHQPYLPSTQEPGRPNAAPSVSIGRIEKWAKDVNAESTEIEAMPLFQGGEHGERLKENEDEEQGDDCFDRSLRDVRLGESASRPWGIHVPISQTVARQPRDSSAAIIGQNGVTGSTQLADYNRATPEHSSVSASWLQKLRPLLATSRCPFYAVAGKDHRPLINVPGSAAMDIQAEENYRCHSLDNLASPLNRVDQPQTPTSPIQSKMVFQGPVFLGYPAEHVITFLQQLSHSRNLH</sequence>